<accession>A0AAU8MGX2</accession>
<dbReference type="EMBL" id="PP965494">
    <property type="protein sequence ID" value="XCO00006.1"/>
    <property type="molecule type" value="Genomic_DNA"/>
</dbReference>
<organism evidence="1">
    <name type="scientific">Geladintestivirus 4</name>
    <dbReference type="NCBI Taxonomy" id="3233136"/>
    <lineage>
        <taxon>Viruses</taxon>
        <taxon>Duplodnaviria</taxon>
        <taxon>Heunggongvirae</taxon>
        <taxon>Uroviricota</taxon>
        <taxon>Caudoviricetes</taxon>
        <taxon>Crassvirales</taxon>
    </lineage>
</organism>
<reference evidence="1" key="1">
    <citation type="submission" date="2024-06" db="EMBL/GenBank/DDBJ databases">
        <title>Intestivirid acquisition increases across infancy in a wild primate population.</title>
        <authorList>
            <person name="Schneider-Creas I.A."/>
            <person name="Moya I.L."/>
            <person name="Chiou K.L."/>
            <person name="Baniel A."/>
            <person name="Azanaw Haile A."/>
            <person name="Kebede F."/>
            <person name="Abebe B."/>
            <person name="Snyder-Mackler N."/>
            <person name="Varsani A."/>
        </authorList>
    </citation>
    <scope>NUCLEOTIDE SEQUENCE</scope>
    <source>
        <strain evidence="1">Int_RNL_2017_0055_MCB</strain>
    </source>
</reference>
<evidence type="ECO:0000313" key="1">
    <source>
        <dbReference type="EMBL" id="XCO00006.1"/>
    </source>
</evidence>
<protein>
    <submittedName>
        <fullName evidence="1">Uncharacterized protein</fullName>
    </submittedName>
</protein>
<name>A0AAU8MGX2_9CAUD</name>
<proteinExistence type="predicted"/>
<sequence>MTENDLKYWKSALKSVVPEFLITPEVVALRDQQNKMLNLMARKNADYGNSFNKGCDTMGEGYALCRIFDKANRFIKQAADKMTGIYNPNVNDESLYDTIQDLGNYCNMFAAWLEHCTDKDNTSNIPSTGRKEETDERKMLSIKDVLRKGKCYIREEDSAIDVTEYIKQNYGFEYLSVDENNYVYNLNSDNTWVSVTSASGKLCLLYKLKEK</sequence>